<accession>A0A0C9XKM3</accession>
<gene>
    <name evidence="2" type="ORF">K443DRAFT_10428</name>
</gene>
<sequence>MAPRKRAQTNKDTAQPRAGSQTTQQQQLSEGMTLGDVPDPGATHTRWSVESRHSSWRTTIWLCL</sequence>
<feature type="compositionally biased region" description="Polar residues" evidence="1">
    <location>
        <begin position="10"/>
        <end position="30"/>
    </location>
</feature>
<dbReference type="Proteomes" id="UP000054477">
    <property type="component" value="Unassembled WGS sequence"/>
</dbReference>
<protein>
    <submittedName>
        <fullName evidence="2">Uncharacterized protein</fullName>
    </submittedName>
</protein>
<reference evidence="2 3" key="1">
    <citation type="submission" date="2014-04" db="EMBL/GenBank/DDBJ databases">
        <authorList>
            <consortium name="DOE Joint Genome Institute"/>
            <person name="Kuo A."/>
            <person name="Kohler A."/>
            <person name="Nagy L.G."/>
            <person name="Floudas D."/>
            <person name="Copeland A."/>
            <person name="Barry K.W."/>
            <person name="Cichocki N."/>
            <person name="Veneault-Fourrey C."/>
            <person name="LaButti K."/>
            <person name="Lindquist E.A."/>
            <person name="Lipzen A."/>
            <person name="Lundell T."/>
            <person name="Morin E."/>
            <person name="Murat C."/>
            <person name="Sun H."/>
            <person name="Tunlid A."/>
            <person name="Henrissat B."/>
            <person name="Grigoriev I.V."/>
            <person name="Hibbett D.S."/>
            <person name="Martin F."/>
            <person name="Nordberg H.P."/>
            <person name="Cantor M.N."/>
            <person name="Hua S.X."/>
        </authorList>
    </citation>
    <scope>NUCLEOTIDE SEQUENCE [LARGE SCALE GENOMIC DNA]</scope>
    <source>
        <strain evidence="2 3">LaAM-08-1</strain>
    </source>
</reference>
<proteinExistence type="predicted"/>
<keyword evidence="3" id="KW-1185">Reference proteome</keyword>
<dbReference type="HOGENOM" id="CLU_2867993_0_0_1"/>
<organism evidence="2 3">
    <name type="scientific">Laccaria amethystina LaAM-08-1</name>
    <dbReference type="NCBI Taxonomy" id="1095629"/>
    <lineage>
        <taxon>Eukaryota</taxon>
        <taxon>Fungi</taxon>
        <taxon>Dikarya</taxon>
        <taxon>Basidiomycota</taxon>
        <taxon>Agaricomycotina</taxon>
        <taxon>Agaricomycetes</taxon>
        <taxon>Agaricomycetidae</taxon>
        <taxon>Agaricales</taxon>
        <taxon>Agaricineae</taxon>
        <taxon>Hydnangiaceae</taxon>
        <taxon>Laccaria</taxon>
    </lineage>
</organism>
<evidence type="ECO:0000313" key="3">
    <source>
        <dbReference type="Proteomes" id="UP000054477"/>
    </source>
</evidence>
<name>A0A0C9XKM3_9AGAR</name>
<reference evidence="3" key="2">
    <citation type="submission" date="2015-01" db="EMBL/GenBank/DDBJ databases">
        <title>Evolutionary Origins and Diversification of the Mycorrhizal Mutualists.</title>
        <authorList>
            <consortium name="DOE Joint Genome Institute"/>
            <consortium name="Mycorrhizal Genomics Consortium"/>
            <person name="Kohler A."/>
            <person name="Kuo A."/>
            <person name="Nagy L.G."/>
            <person name="Floudas D."/>
            <person name="Copeland A."/>
            <person name="Barry K.W."/>
            <person name="Cichocki N."/>
            <person name="Veneault-Fourrey C."/>
            <person name="LaButti K."/>
            <person name="Lindquist E.A."/>
            <person name="Lipzen A."/>
            <person name="Lundell T."/>
            <person name="Morin E."/>
            <person name="Murat C."/>
            <person name="Riley R."/>
            <person name="Ohm R."/>
            <person name="Sun H."/>
            <person name="Tunlid A."/>
            <person name="Henrissat B."/>
            <person name="Grigoriev I.V."/>
            <person name="Hibbett D.S."/>
            <person name="Martin F."/>
        </authorList>
    </citation>
    <scope>NUCLEOTIDE SEQUENCE [LARGE SCALE GENOMIC DNA]</scope>
    <source>
        <strain evidence="3">LaAM-08-1</strain>
    </source>
</reference>
<dbReference type="AlphaFoldDB" id="A0A0C9XKM3"/>
<dbReference type="EMBL" id="KN838712">
    <property type="protein sequence ID" value="KIJ96747.1"/>
    <property type="molecule type" value="Genomic_DNA"/>
</dbReference>
<evidence type="ECO:0000256" key="1">
    <source>
        <dbReference type="SAM" id="MobiDB-lite"/>
    </source>
</evidence>
<feature type="region of interest" description="Disordered" evidence="1">
    <location>
        <begin position="1"/>
        <end position="53"/>
    </location>
</feature>
<evidence type="ECO:0000313" key="2">
    <source>
        <dbReference type="EMBL" id="KIJ96747.1"/>
    </source>
</evidence>